<dbReference type="EMBL" id="BGPR01010208">
    <property type="protein sequence ID" value="GBN44870.1"/>
    <property type="molecule type" value="Genomic_DNA"/>
</dbReference>
<accession>A0A4Y2P2V6</accession>
<feature type="signal peptide" evidence="1">
    <location>
        <begin position="1"/>
        <end position="18"/>
    </location>
</feature>
<evidence type="ECO:0000313" key="2">
    <source>
        <dbReference type="EMBL" id="GBN44870.1"/>
    </source>
</evidence>
<feature type="chain" id="PRO_5021346237" evidence="1">
    <location>
        <begin position="19"/>
        <end position="172"/>
    </location>
</feature>
<comment type="caution">
    <text evidence="2">The sequence shown here is derived from an EMBL/GenBank/DDBJ whole genome shotgun (WGS) entry which is preliminary data.</text>
</comment>
<reference evidence="2 3" key="1">
    <citation type="journal article" date="2019" name="Sci. Rep.">
        <title>Orb-weaving spider Araneus ventricosus genome elucidates the spidroin gene catalogue.</title>
        <authorList>
            <person name="Kono N."/>
            <person name="Nakamura H."/>
            <person name="Ohtoshi R."/>
            <person name="Moran D.A.P."/>
            <person name="Shinohara A."/>
            <person name="Yoshida Y."/>
            <person name="Fujiwara M."/>
            <person name="Mori M."/>
            <person name="Tomita M."/>
            <person name="Arakawa K."/>
        </authorList>
    </citation>
    <scope>NUCLEOTIDE SEQUENCE [LARGE SCALE GENOMIC DNA]</scope>
</reference>
<organism evidence="2 3">
    <name type="scientific">Araneus ventricosus</name>
    <name type="common">Orbweaver spider</name>
    <name type="synonym">Epeira ventricosa</name>
    <dbReference type="NCBI Taxonomy" id="182803"/>
    <lineage>
        <taxon>Eukaryota</taxon>
        <taxon>Metazoa</taxon>
        <taxon>Ecdysozoa</taxon>
        <taxon>Arthropoda</taxon>
        <taxon>Chelicerata</taxon>
        <taxon>Arachnida</taxon>
        <taxon>Araneae</taxon>
        <taxon>Araneomorphae</taxon>
        <taxon>Entelegynae</taxon>
        <taxon>Araneoidea</taxon>
        <taxon>Araneidae</taxon>
        <taxon>Araneus</taxon>
    </lineage>
</organism>
<sequence length="172" mass="18633">MLAVFLVNAVGAASICSGDSSNPACNPNSLEFHPDYEYVYYRSDNGTSSPDNENGNKTDDGEGYPFFGNVGLLLNTPDFDSYVDFIIEFNGTVGNQDGDIIHAKLSSPLANDTLKFTLELLALDRRGNVFRFVPANDTDLNPIRTTTAPATTTESSKNSTDNDVGMFCIKIP</sequence>
<proteinExistence type="predicted"/>
<dbReference type="Proteomes" id="UP000499080">
    <property type="component" value="Unassembled WGS sequence"/>
</dbReference>
<name>A0A4Y2P2V6_ARAVE</name>
<keyword evidence="1" id="KW-0732">Signal</keyword>
<evidence type="ECO:0000256" key="1">
    <source>
        <dbReference type="SAM" id="SignalP"/>
    </source>
</evidence>
<protein>
    <submittedName>
        <fullName evidence="2">Uncharacterized protein</fullName>
    </submittedName>
</protein>
<keyword evidence="3" id="KW-1185">Reference proteome</keyword>
<evidence type="ECO:0000313" key="3">
    <source>
        <dbReference type="Proteomes" id="UP000499080"/>
    </source>
</evidence>
<gene>
    <name evidence="2" type="ORF">AVEN_266327_1</name>
</gene>
<dbReference type="AlphaFoldDB" id="A0A4Y2P2V6"/>